<evidence type="ECO:0000259" key="5">
    <source>
        <dbReference type="PROSITE" id="PS50883"/>
    </source>
</evidence>
<dbReference type="GO" id="GO:0071111">
    <property type="term" value="F:cyclic-guanylate-specific phosphodiesterase activity"/>
    <property type="evidence" value="ECO:0007669"/>
    <property type="project" value="UniProtKB-EC"/>
</dbReference>
<dbReference type="InterPro" id="IPR043128">
    <property type="entry name" value="Rev_trsase/Diguanyl_cyclase"/>
</dbReference>
<evidence type="ECO:0000259" key="6">
    <source>
        <dbReference type="PROSITE" id="PS50885"/>
    </source>
</evidence>
<accession>A4ADN7</accession>
<dbReference type="PROSITE" id="PS50885">
    <property type="entry name" value="HAMP"/>
    <property type="match status" value="1"/>
</dbReference>
<keyword evidence="3" id="KW-0175">Coiled coil</keyword>
<dbReference type="GO" id="GO:0007165">
    <property type="term" value="P:signal transduction"/>
    <property type="evidence" value="ECO:0007669"/>
    <property type="project" value="InterPro"/>
</dbReference>
<dbReference type="SMART" id="SM00267">
    <property type="entry name" value="GGDEF"/>
    <property type="match status" value="1"/>
</dbReference>
<dbReference type="Gene3D" id="3.30.70.270">
    <property type="match status" value="1"/>
</dbReference>
<dbReference type="InterPro" id="IPR035919">
    <property type="entry name" value="EAL_sf"/>
</dbReference>
<dbReference type="SUPFAM" id="SSF55073">
    <property type="entry name" value="Nucleotide cyclase"/>
    <property type="match status" value="1"/>
</dbReference>
<keyword evidence="4" id="KW-0812">Transmembrane</keyword>
<dbReference type="PANTHER" id="PTHR44757">
    <property type="entry name" value="DIGUANYLATE CYCLASE DGCP"/>
    <property type="match status" value="1"/>
</dbReference>
<dbReference type="SUPFAM" id="SSF141868">
    <property type="entry name" value="EAL domain-like"/>
    <property type="match status" value="1"/>
</dbReference>
<reference evidence="8 9" key="2">
    <citation type="journal article" date="2009" name="PLoS ONE">
        <title>The photosynthetic apparatus and its regulation in the aerobic gammaproteobacterium Congregibacter litoralis gen. nov., sp. nov.</title>
        <authorList>
            <person name="Spring S."/>
            <person name="Lunsdorf H."/>
            <person name="Fuchs B.M."/>
            <person name="Tindall B.J."/>
        </authorList>
    </citation>
    <scope>NUCLEOTIDE SEQUENCE [LARGE SCALE GENOMIC DNA]</scope>
    <source>
        <strain evidence="8">KT71</strain>
    </source>
</reference>
<dbReference type="Pfam" id="PF00672">
    <property type="entry name" value="HAMP"/>
    <property type="match status" value="1"/>
</dbReference>
<feature type="transmembrane region" description="Helical" evidence="4">
    <location>
        <begin position="209"/>
        <end position="231"/>
    </location>
</feature>
<dbReference type="Gene3D" id="3.20.20.450">
    <property type="entry name" value="EAL domain"/>
    <property type="match status" value="1"/>
</dbReference>
<evidence type="ECO:0000313" key="9">
    <source>
        <dbReference type="Proteomes" id="UP000019205"/>
    </source>
</evidence>
<name>A4ADN7_9GAMM</name>
<dbReference type="PROSITE" id="PS50887">
    <property type="entry name" value="GGDEF"/>
    <property type="match status" value="1"/>
</dbReference>
<dbReference type="SMART" id="SM00052">
    <property type="entry name" value="EAL"/>
    <property type="match status" value="1"/>
</dbReference>
<dbReference type="CDD" id="cd06225">
    <property type="entry name" value="HAMP"/>
    <property type="match status" value="1"/>
</dbReference>
<dbReference type="eggNOG" id="COG5001">
    <property type="taxonomic scope" value="Bacteria"/>
</dbReference>
<evidence type="ECO:0000259" key="7">
    <source>
        <dbReference type="PROSITE" id="PS50887"/>
    </source>
</evidence>
<comment type="caution">
    <text evidence="8">The sequence shown here is derived from an EMBL/GenBank/DDBJ whole genome shotgun (WGS) entry which is preliminary data.</text>
</comment>
<dbReference type="PANTHER" id="PTHR44757:SF2">
    <property type="entry name" value="BIOFILM ARCHITECTURE MAINTENANCE PROTEIN MBAA"/>
    <property type="match status" value="1"/>
</dbReference>
<dbReference type="Gene3D" id="6.10.340.10">
    <property type="match status" value="1"/>
</dbReference>
<protein>
    <recommendedName>
        <fullName evidence="1">cyclic-guanylate-specific phosphodiesterase</fullName>
        <ecNumber evidence="1">3.1.4.52</ecNumber>
    </recommendedName>
</protein>
<keyword evidence="4" id="KW-0472">Membrane</keyword>
<feature type="domain" description="HAMP" evidence="6">
    <location>
        <begin position="237"/>
        <end position="289"/>
    </location>
</feature>
<feature type="coiled-coil region" evidence="3">
    <location>
        <begin position="302"/>
        <end position="329"/>
    </location>
</feature>
<dbReference type="PROSITE" id="PS50883">
    <property type="entry name" value="EAL"/>
    <property type="match status" value="1"/>
</dbReference>
<dbReference type="EC" id="3.1.4.52" evidence="1"/>
<dbReference type="Pfam" id="PF00990">
    <property type="entry name" value="GGDEF"/>
    <property type="match status" value="1"/>
</dbReference>
<dbReference type="InterPro" id="IPR001633">
    <property type="entry name" value="EAL_dom"/>
</dbReference>
<dbReference type="STRING" id="314285.KT71_18366"/>
<reference evidence="8 9" key="1">
    <citation type="journal article" date="2007" name="Proc. Natl. Acad. Sci. U.S.A.">
        <title>Characterization of a marine gammaproteobacterium capable of aerobic anoxygenic photosynthesis.</title>
        <authorList>
            <person name="Fuchs B.M."/>
            <person name="Spring S."/>
            <person name="Teeling H."/>
            <person name="Quast C."/>
            <person name="Wulf J."/>
            <person name="Schattenhofer M."/>
            <person name="Yan S."/>
            <person name="Ferriera S."/>
            <person name="Johnson J."/>
            <person name="Glockner F.O."/>
            <person name="Amann R."/>
        </authorList>
    </citation>
    <scope>NUCLEOTIDE SEQUENCE [LARGE SCALE GENOMIC DNA]</scope>
    <source>
        <strain evidence="8">KT71</strain>
    </source>
</reference>
<dbReference type="SMART" id="SM00304">
    <property type="entry name" value="HAMP"/>
    <property type="match status" value="1"/>
</dbReference>
<dbReference type="EMBL" id="AAOA02000001">
    <property type="protein sequence ID" value="EAQ95845.1"/>
    <property type="molecule type" value="Genomic_DNA"/>
</dbReference>
<evidence type="ECO:0000256" key="4">
    <source>
        <dbReference type="SAM" id="Phobius"/>
    </source>
</evidence>
<keyword evidence="9" id="KW-1185">Reference proteome</keyword>
<feature type="transmembrane region" description="Helical" evidence="4">
    <location>
        <begin position="17"/>
        <end position="36"/>
    </location>
</feature>
<evidence type="ECO:0000256" key="2">
    <source>
        <dbReference type="ARBA" id="ARBA00022636"/>
    </source>
</evidence>
<organism evidence="8 9">
    <name type="scientific">Congregibacter litoralis KT71</name>
    <dbReference type="NCBI Taxonomy" id="314285"/>
    <lineage>
        <taxon>Bacteria</taxon>
        <taxon>Pseudomonadati</taxon>
        <taxon>Pseudomonadota</taxon>
        <taxon>Gammaproteobacteria</taxon>
        <taxon>Cellvibrionales</taxon>
        <taxon>Halieaceae</taxon>
        <taxon>Congregibacter</taxon>
    </lineage>
</organism>
<evidence type="ECO:0000256" key="1">
    <source>
        <dbReference type="ARBA" id="ARBA00012282"/>
    </source>
</evidence>
<gene>
    <name evidence="8" type="ORF">KT71_18366</name>
</gene>
<feature type="domain" description="GGDEF" evidence="7">
    <location>
        <begin position="364"/>
        <end position="510"/>
    </location>
</feature>
<dbReference type="Pfam" id="PF00563">
    <property type="entry name" value="EAL"/>
    <property type="match status" value="1"/>
</dbReference>
<dbReference type="CDD" id="cd01949">
    <property type="entry name" value="GGDEF"/>
    <property type="match status" value="1"/>
</dbReference>
<dbReference type="InterPro" id="IPR052155">
    <property type="entry name" value="Biofilm_reg_signaling"/>
</dbReference>
<dbReference type="AlphaFoldDB" id="A4ADN7"/>
<proteinExistence type="predicted"/>
<dbReference type="NCBIfam" id="TIGR00254">
    <property type="entry name" value="GGDEF"/>
    <property type="match status" value="1"/>
</dbReference>
<sequence>MCSAQTDPFVVSIASKINVLIALLAVLAGLVLTAFVGQRDYSYQRDALILSVSSLVGSQPHLQLTSYYRESAEVKSTLEEFLALSPAVKRAVLFDGQGEVIGEESYSWAEGDALPRFIDMRKDLSPVDRGIYTTSGGAVPEDLELLSKLTLGEKTTSLTLPIISVVDPTKKGLGREDFAAALAYPELVSSVYVIAYLDVEISSTALWSLTLPTVALSSGIGLVVLFLFWLLTRSITRRITAPLGMLAQVADDIASGKQTEPLRIRGSGEVRDIAEVLNGIITGLHSYTRQMDTDRKMLSMKVDERTEQLSRRKEELDSAEQKVTETRSKLRHAAYFDNLTSLPNRKLFTEQLTLLLRLAQRGNQNVGLLHVDIDNFKRINDSLGATAGDQLLREVSERLAAGVRDSDVLHRGTDDESSLMDLSRLGGDEFTVVLNHIESIDMAKRVADRLASSIAEPYLIDRQEVIVSSSIGIALAPDHAADVETLLRAANTAMVNAKKRGRNRVVIYDDSMESANRERLQLENDLRRAVELDQLLLHYQPQVDALDGRVTGAESLVRWNHPKQGLIPPFKWIPIAEEMGLIEDVGEWVLRRACADLVELRAQGHSLPKVSVNVSALQFHDEFVATVSSALQDSGLPPESLEVELTEGIMVSNQESVVSMVQNLKDLGIRLSIDDFGTGYSSLSYLTRFPLDELKIDRSFVLGLAKGSQDVELVRAIIAMAKSLGLEIVVEGVERMEDLEFFLGQGVSVIQGFLFSQPVPLTQLSPLLAPEHFLRQLQRLQGSQTKDDDAITLEEA</sequence>
<evidence type="ECO:0000313" key="8">
    <source>
        <dbReference type="EMBL" id="EAQ95845.1"/>
    </source>
</evidence>
<dbReference type="FunFam" id="3.20.20.450:FF:000001">
    <property type="entry name" value="Cyclic di-GMP phosphodiesterase yahA"/>
    <property type="match status" value="1"/>
</dbReference>
<feature type="domain" description="EAL" evidence="5">
    <location>
        <begin position="519"/>
        <end position="772"/>
    </location>
</feature>
<evidence type="ECO:0000256" key="3">
    <source>
        <dbReference type="SAM" id="Coils"/>
    </source>
</evidence>
<keyword evidence="4" id="KW-1133">Transmembrane helix</keyword>
<dbReference type="HOGENOM" id="CLU_000445_70_46_6"/>
<dbReference type="GO" id="GO:0016020">
    <property type="term" value="C:membrane"/>
    <property type="evidence" value="ECO:0007669"/>
    <property type="project" value="InterPro"/>
</dbReference>
<dbReference type="CDD" id="cd01948">
    <property type="entry name" value="EAL"/>
    <property type="match status" value="1"/>
</dbReference>
<dbReference type="InterPro" id="IPR000160">
    <property type="entry name" value="GGDEF_dom"/>
</dbReference>
<dbReference type="Proteomes" id="UP000019205">
    <property type="component" value="Chromosome"/>
</dbReference>
<keyword evidence="2" id="KW-0973">c-di-GMP</keyword>
<dbReference type="InterPro" id="IPR003660">
    <property type="entry name" value="HAMP_dom"/>
</dbReference>
<dbReference type="InterPro" id="IPR029787">
    <property type="entry name" value="Nucleotide_cyclase"/>
</dbReference>